<dbReference type="AlphaFoldDB" id="A0AAN0JHJ9"/>
<feature type="repeat" description="ANK" evidence="3">
    <location>
        <begin position="82"/>
        <end position="108"/>
    </location>
</feature>
<dbReference type="InterPro" id="IPR002110">
    <property type="entry name" value="Ankyrin_rpt"/>
</dbReference>
<keyword evidence="1" id="KW-0677">Repeat</keyword>
<dbReference type="PROSITE" id="PS50297">
    <property type="entry name" value="ANK_REP_REGION"/>
    <property type="match status" value="2"/>
</dbReference>
<dbReference type="PANTHER" id="PTHR24193:SF121">
    <property type="entry name" value="ADA2A-CONTAINING COMPLEX COMPONENT 3, ISOFORM D"/>
    <property type="match status" value="1"/>
</dbReference>
<evidence type="ECO:0000313" key="6">
    <source>
        <dbReference type="Proteomes" id="UP000007879"/>
    </source>
</evidence>
<keyword evidence="4" id="KW-0812">Transmembrane</keyword>
<proteinExistence type="predicted"/>
<dbReference type="PANTHER" id="PTHR24193">
    <property type="entry name" value="ANKYRIN REPEAT PROTEIN"/>
    <property type="match status" value="1"/>
</dbReference>
<dbReference type="GO" id="GO:0005634">
    <property type="term" value="C:nucleus"/>
    <property type="evidence" value="ECO:0007669"/>
    <property type="project" value="TreeGrafter"/>
</dbReference>
<organism evidence="5 6">
    <name type="scientific">Amphimedon queenslandica</name>
    <name type="common">Sponge</name>
    <dbReference type="NCBI Taxonomy" id="400682"/>
    <lineage>
        <taxon>Eukaryota</taxon>
        <taxon>Metazoa</taxon>
        <taxon>Porifera</taxon>
        <taxon>Demospongiae</taxon>
        <taxon>Heteroscleromorpha</taxon>
        <taxon>Haplosclerida</taxon>
        <taxon>Niphatidae</taxon>
        <taxon>Amphimedon</taxon>
    </lineage>
</organism>
<evidence type="ECO:0000313" key="5">
    <source>
        <dbReference type="EnsemblMetazoa" id="XP_019856133.1"/>
    </source>
</evidence>
<dbReference type="Proteomes" id="UP000007879">
    <property type="component" value="Unassembled WGS sequence"/>
</dbReference>
<feature type="repeat" description="ANK" evidence="3">
    <location>
        <begin position="133"/>
        <end position="166"/>
    </location>
</feature>
<reference evidence="5" key="2">
    <citation type="submission" date="2024-06" db="UniProtKB">
        <authorList>
            <consortium name="EnsemblMetazoa"/>
        </authorList>
    </citation>
    <scope>IDENTIFICATION</scope>
</reference>
<feature type="transmembrane region" description="Helical" evidence="4">
    <location>
        <begin position="294"/>
        <end position="316"/>
    </location>
</feature>
<accession>A0AAN0JHJ9</accession>
<name>A0AAN0JHJ9_AMPQE</name>
<keyword evidence="4" id="KW-1133">Transmembrane helix</keyword>
<evidence type="ECO:0000256" key="2">
    <source>
        <dbReference type="ARBA" id="ARBA00023043"/>
    </source>
</evidence>
<dbReference type="GO" id="GO:0045944">
    <property type="term" value="P:positive regulation of transcription by RNA polymerase II"/>
    <property type="evidence" value="ECO:0007669"/>
    <property type="project" value="TreeGrafter"/>
</dbReference>
<dbReference type="PROSITE" id="PS50088">
    <property type="entry name" value="ANK_REPEAT"/>
    <property type="match status" value="4"/>
</dbReference>
<evidence type="ECO:0000256" key="4">
    <source>
        <dbReference type="SAM" id="Phobius"/>
    </source>
</evidence>
<sequence length="317" mass="34879">MRRDANNRDCSSTFLPHSVSLSSLFSILQGPRLHAFSELRGGGGRSSGGLGPLHLACLTNNSHQVATLLRNKAVDISATDKNGCTPLHCACHAGNKGIVELLIQERANRLTSALHKNDAHSKIKSYFNLTDKHENTPIGIACIAGHTEIVELLLKQDGVDINHTDSQKRTPLDMACKQGHTETVKLLLEHGAKVSVTDGNELTPLCNASIPRHKEKEIGQLLLKYGVANVNHPNKDNVHHTPLGMTCIERCKEIVKLLLKNGAIGKVTDEDNVRDKIFNCISERLIKFLLEERLLLLLLLSLLFIIIILLLLLLLLL</sequence>
<dbReference type="InterPro" id="IPR050663">
    <property type="entry name" value="Ankyrin-SOCS_Box"/>
</dbReference>
<dbReference type="KEGG" id="aqu:109584744"/>
<dbReference type="Gene3D" id="1.25.40.20">
    <property type="entry name" value="Ankyrin repeat-containing domain"/>
    <property type="match status" value="2"/>
</dbReference>
<keyword evidence="6" id="KW-1185">Reference proteome</keyword>
<protein>
    <submittedName>
        <fullName evidence="5">Uncharacterized protein</fullName>
    </submittedName>
</protein>
<dbReference type="PRINTS" id="PR01415">
    <property type="entry name" value="ANKYRIN"/>
</dbReference>
<feature type="repeat" description="ANK" evidence="3">
    <location>
        <begin position="167"/>
        <end position="199"/>
    </location>
</feature>
<dbReference type="SMART" id="SM00248">
    <property type="entry name" value="ANK"/>
    <property type="match status" value="5"/>
</dbReference>
<dbReference type="GO" id="GO:0000976">
    <property type="term" value="F:transcription cis-regulatory region binding"/>
    <property type="evidence" value="ECO:0007669"/>
    <property type="project" value="TreeGrafter"/>
</dbReference>
<dbReference type="EnsemblMetazoa" id="XM_020000574.1">
    <property type="protein sequence ID" value="XP_019856133.1"/>
    <property type="gene ID" value="LOC109584744"/>
</dbReference>
<keyword evidence="2 3" id="KW-0040">ANK repeat</keyword>
<evidence type="ECO:0000256" key="3">
    <source>
        <dbReference type="PROSITE-ProRule" id="PRU00023"/>
    </source>
</evidence>
<evidence type="ECO:0000256" key="1">
    <source>
        <dbReference type="ARBA" id="ARBA00022737"/>
    </source>
</evidence>
<feature type="repeat" description="ANK" evidence="3">
    <location>
        <begin position="48"/>
        <end position="81"/>
    </location>
</feature>
<dbReference type="RefSeq" id="XP_019856133.1">
    <property type="nucleotide sequence ID" value="XM_020000574.1"/>
</dbReference>
<dbReference type="SUPFAM" id="SSF48403">
    <property type="entry name" value="Ankyrin repeat"/>
    <property type="match status" value="1"/>
</dbReference>
<dbReference type="InterPro" id="IPR036770">
    <property type="entry name" value="Ankyrin_rpt-contain_sf"/>
</dbReference>
<keyword evidence="4" id="KW-0472">Membrane</keyword>
<dbReference type="Pfam" id="PF12796">
    <property type="entry name" value="Ank_2"/>
    <property type="match status" value="2"/>
</dbReference>
<reference evidence="6" key="1">
    <citation type="journal article" date="2010" name="Nature">
        <title>The Amphimedon queenslandica genome and the evolution of animal complexity.</title>
        <authorList>
            <person name="Srivastava M."/>
            <person name="Simakov O."/>
            <person name="Chapman J."/>
            <person name="Fahey B."/>
            <person name="Gauthier M.E."/>
            <person name="Mitros T."/>
            <person name="Richards G.S."/>
            <person name="Conaco C."/>
            <person name="Dacre M."/>
            <person name="Hellsten U."/>
            <person name="Larroux C."/>
            <person name="Putnam N.H."/>
            <person name="Stanke M."/>
            <person name="Adamska M."/>
            <person name="Darling A."/>
            <person name="Degnan S.M."/>
            <person name="Oakley T.H."/>
            <person name="Plachetzki D.C."/>
            <person name="Zhai Y."/>
            <person name="Adamski M."/>
            <person name="Calcino A."/>
            <person name="Cummins S.F."/>
            <person name="Goodstein D.M."/>
            <person name="Harris C."/>
            <person name="Jackson D.J."/>
            <person name="Leys S.P."/>
            <person name="Shu S."/>
            <person name="Woodcroft B.J."/>
            <person name="Vervoort M."/>
            <person name="Kosik K.S."/>
            <person name="Manning G."/>
            <person name="Degnan B.M."/>
            <person name="Rokhsar D.S."/>
        </authorList>
    </citation>
    <scope>NUCLEOTIDE SEQUENCE [LARGE SCALE GENOMIC DNA]</scope>
</reference>
<dbReference type="GeneID" id="109584744"/>